<gene>
    <name evidence="1" type="ORF">C7B82_04250</name>
</gene>
<proteinExistence type="predicted"/>
<evidence type="ECO:0000313" key="2">
    <source>
        <dbReference type="Proteomes" id="UP000239576"/>
    </source>
</evidence>
<reference evidence="1 2" key="2">
    <citation type="submission" date="2018-03" db="EMBL/GenBank/DDBJ databases">
        <title>The ancient ancestry and fast evolution of plastids.</title>
        <authorList>
            <person name="Moore K.R."/>
            <person name="Magnabosco C."/>
            <person name="Momper L."/>
            <person name="Gold D.A."/>
            <person name="Bosak T."/>
            <person name="Fournier G.P."/>
        </authorList>
    </citation>
    <scope>NUCLEOTIDE SEQUENCE [LARGE SCALE GENOMIC DNA]</scope>
    <source>
        <strain evidence="1 2">ULC18</strain>
    </source>
</reference>
<accession>A0A2T1ELS7</accession>
<organism evidence="1 2">
    <name type="scientific">Stenomitos frigidus ULC18</name>
    <dbReference type="NCBI Taxonomy" id="2107698"/>
    <lineage>
        <taxon>Bacteria</taxon>
        <taxon>Bacillati</taxon>
        <taxon>Cyanobacteriota</taxon>
        <taxon>Cyanophyceae</taxon>
        <taxon>Leptolyngbyales</taxon>
        <taxon>Leptolyngbyaceae</taxon>
        <taxon>Stenomitos</taxon>
    </lineage>
</organism>
<protein>
    <submittedName>
        <fullName evidence="1">Uncharacterized protein</fullName>
    </submittedName>
</protein>
<dbReference type="AlphaFoldDB" id="A0A2T1ELS7"/>
<reference evidence="2" key="1">
    <citation type="submission" date="2018-02" db="EMBL/GenBank/DDBJ databases">
        <authorList>
            <person name="Moore K."/>
            <person name="Momper L."/>
        </authorList>
    </citation>
    <scope>NUCLEOTIDE SEQUENCE [LARGE SCALE GENOMIC DNA]</scope>
    <source>
        <strain evidence="2">ULC18</strain>
    </source>
</reference>
<comment type="caution">
    <text evidence="1">The sequence shown here is derived from an EMBL/GenBank/DDBJ whole genome shotgun (WGS) entry which is preliminary data.</text>
</comment>
<dbReference type="Proteomes" id="UP000239576">
    <property type="component" value="Unassembled WGS sequence"/>
</dbReference>
<dbReference type="RefSeq" id="WP_106255063.1">
    <property type="nucleotide sequence ID" value="NZ_CAWNSW010000080.1"/>
</dbReference>
<evidence type="ECO:0000313" key="1">
    <source>
        <dbReference type="EMBL" id="PSB33702.1"/>
    </source>
</evidence>
<name>A0A2T1ELS7_9CYAN</name>
<keyword evidence="2" id="KW-1185">Reference proteome</keyword>
<dbReference type="EMBL" id="PVWK01000017">
    <property type="protein sequence ID" value="PSB33702.1"/>
    <property type="molecule type" value="Genomic_DNA"/>
</dbReference>
<sequence>MTAKPSTKRKPQWIFDPVPPSGQFTGGIPSAYVFKPELDTFVREVLQNSLDARKAASQTPTEVKFTFRQLQGDDRTRFLNTIDWEYLQTHLQAVAEGHTAMSTLLANTISDLNSTPLTILRIDDSSTEGLTGDEDTPGTNFSSLCRNILDTTKDAPSKGGSYGLGKALLWQFSTLSTVLFSSRLEGEAPQQFRFFARTELPSHETEQARWNGSGWYGLPETVRNGKRAVSIWDEVAEKITRSIYLYRPVQLGTGTSIMVVGFHEPAQEEARPLAAIAQEILHSAAQWFWYCMISATPSLRVVAEVYEGHELSFRGEAIPGKELEPFIQTVLADTTVAKAFHRGEVAEKELTFKIPAKKSGEAPEVEAALNFRLSRGEDDSEDALWGNRIALIRGSGMVVEYRSPGKKLSGIPFCGVLRAGNARGFAEADDALEMFLKDAEPPSHDQWKATERLQEEYRKGSKSRLDKLWKDLDEAVVELCGQEMRPDAEAPEALARLFRKDAIQSGKTLRQDDQKLQVSCLEAFFTEGVWRFSGRVTQPGTLKKPWSFSLLVRLDSETGEGEKLLIDHLRTTGAASVQIKAELAECVVQPSSQEIVFEGETKPVHGNSRMPDLQRTRVRLEVQPGRGGR</sequence>
<dbReference type="OrthoDB" id="1395829at2"/>